<proteinExistence type="predicted"/>
<reference evidence="3" key="1">
    <citation type="submission" date="2016-06" db="UniProtKB">
        <authorList>
            <consortium name="WormBaseParasite"/>
        </authorList>
    </citation>
    <scope>IDENTIFICATION</scope>
</reference>
<dbReference type="EMBL" id="UZAK01032791">
    <property type="protein sequence ID" value="VDP31284.1"/>
    <property type="molecule type" value="Genomic_DNA"/>
</dbReference>
<dbReference type="AlphaFoldDB" id="A0A183K0M1"/>
<name>A0A183K0M1_9TREM</name>
<keyword evidence="2" id="KW-1185">Reference proteome</keyword>
<evidence type="ECO:0000313" key="1">
    <source>
        <dbReference type="EMBL" id="VDP31284.1"/>
    </source>
</evidence>
<protein>
    <submittedName>
        <fullName evidence="3">IGv domain-containing protein</fullName>
    </submittedName>
</protein>
<reference evidence="1 2" key="2">
    <citation type="submission" date="2018-11" db="EMBL/GenBank/DDBJ databases">
        <authorList>
            <consortium name="Pathogen Informatics"/>
        </authorList>
    </citation>
    <scope>NUCLEOTIDE SEQUENCE [LARGE SCALE GENOMIC DNA]</scope>
    <source>
        <strain evidence="1">Dakar</strain>
        <strain evidence="2">Dakar, Senegal</strain>
    </source>
</reference>
<evidence type="ECO:0000313" key="3">
    <source>
        <dbReference type="WBParaSite" id="SCUD_0000853201-mRNA-1"/>
    </source>
</evidence>
<sequence>MAGGDQRMVHTPFVPSGLWIPCVRLVSNQGYPTPPGGSSLSTHPVKEPDILSPTFKQHSCCEKAVNADKLVQSSLSTSYIMRNAQYSTYNHTVTQGEQITLHCIPDLNTNFIIWYFTPMIIMRDNHFKGLSISNRNDSSINETIMETIELAVCKPNVTCKFCS</sequence>
<gene>
    <name evidence="1" type="ORF">SCUD_LOCUS8532</name>
</gene>
<dbReference type="WBParaSite" id="SCUD_0000853201-mRNA-1">
    <property type="protein sequence ID" value="SCUD_0000853201-mRNA-1"/>
    <property type="gene ID" value="SCUD_0000853201"/>
</dbReference>
<organism evidence="3">
    <name type="scientific">Schistosoma curassoni</name>
    <dbReference type="NCBI Taxonomy" id="6186"/>
    <lineage>
        <taxon>Eukaryota</taxon>
        <taxon>Metazoa</taxon>
        <taxon>Spiralia</taxon>
        <taxon>Lophotrochozoa</taxon>
        <taxon>Platyhelminthes</taxon>
        <taxon>Trematoda</taxon>
        <taxon>Digenea</taxon>
        <taxon>Strigeidida</taxon>
        <taxon>Schistosomatoidea</taxon>
        <taxon>Schistosomatidae</taxon>
        <taxon>Schistosoma</taxon>
    </lineage>
</organism>
<accession>A0A183K0M1</accession>
<dbReference type="Proteomes" id="UP000279833">
    <property type="component" value="Unassembled WGS sequence"/>
</dbReference>
<evidence type="ECO:0000313" key="2">
    <source>
        <dbReference type="Proteomes" id="UP000279833"/>
    </source>
</evidence>